<comment type="caution">
    <text evidence="1">The sequence shown here is derived from an EMBL/GenBank/DDBJ whole genome shotgun (WGS) entry which is preliminary data.</text>
</comment>
<accession>A0AAN6IUC3</accession>
<organism evidence="1 2">
    <name type="scientific">Exophiala dermatitidis</name>
    <name type="common">Black yeast-like fungus</name>
    <name type="synonym">Wangiella dermatitidis</name>
    <dbReference type="NCBI Taxonomy" id="5970"/>
    <lineage>
        <taxon>Eukaryota</taxon>
        <taxon>Fungi</taxon>
        <taxon>Dikarya</taxon>
        <taxon>Ascomycota</taxon>
        <taxon>Pezizomycotina</taxon>
        <taxon>Eurotiomycetes</taxon>
        <taxon>Chaetothyriomycetidae</taxon>
        <taxon>Chaetothyriales</taxon>
        <taxon>Herpotrichiellaceae</taxon>
        <taxon>Exophiala</taxon>
    </lineage>
</organism>
<dbReference type="EMBL" id="JAJGCB010000010">
    <property type="protein sequence ID" value="KAJ8990643.1"/>
    <property type="molecule type" value="Genomic_DNA"/>
</dbReference>
<protein>
    <submittedName>
        <fullName evidence="1">Uncharacterized protein</fullName>
    </submittedName>
</protein>
<sequence>MQFVGVDFNAATAAAASVEAVQARCNPPICRRYMDAQRLQRRTMLSPPRTIRASHVDLQAYRHPPFQACPVRVVPCVAPGHPAEASVNQVERSRQPPSDAPYCRPVFIFETGQLIFRPGAQTQP</sequence>
<evidence type="ECO:0000313" key="1">
    <source>
        <dbReference type="EMBL" id="KAJ8990643.1"/>
    </source>
</evidence>
<dbReference type="Proteomes" id="UP001161757">
    <property type="component" value="Unassembled WGS sequence"/>
</dbReference>
<gene>
    <name evidence="1" type="ORF">HRR80_005420</name>
</gene>
<dbReference type="AlphaFoldDB" id="A0AAN6IUC3"/>
<reference evidence="1" key="1">
    <citation type="submission" date="2023-01" db="EMBL/GenBank/DDBJ databases">
        <title>Exophiala dermititidis isolated from Cystic Fibrosis Patient.</title>
        <authorList>
            <person name="Kurbessoian T."/>
            <person name="Crocker A."/>
            <person name="Murante D."/>
            <person name="Hogan D.A."/>
            <person name="Stajich J.E."/>
        </authorList>
    </citation>
    <scope>NUCLEOTIDE SEQUENCE</scope>
    <source>
        <strain evidence="1">Ex8</strain>
    </source>
</reference>
<evidence type="ECO:0000313" key="2">
    <source>
        <dbReference type="Proteomes" id="UP001161757"/>
    </source>
</evidence>
<name>A0AAN6IUC3_EXODE</name>
<proteinExistence type="predicted"/>